<dbReference type="EMBL" id="KX108765">
    <property type="protein sequence ID" value="APH08566.1"/>
    <property type="molecule type" value="Genomic_DNA"/>
</dbReference>
<keyword evidence="9" id="KW-0249">Electron transport</keyword>
<evidence type="ECO:0000256" key="11">
    <source>
        <dbReference type="ARBA" id="ARBA00023027"/>
    </source>
</evidence>
<evidence type="ECO:0000256" key="4">
    <source>
        <dbReference type="ARBA" id="ARBA00021095"/>
    </source>
</evidence>
<evidence type="ECO:0000256" key="10">
    <source>
        <dbReference type="ARBA" id="ARBA00022989"/>
    </source>
</evidence>
<organism evidence="17">
    <name type="scientific">Parasa consocia</name>
    <name type="common">Moth</name>
    <dbReference type="NCBI Taxonomy" id="1481755"/>
    <lineage>
        <taxon>Eukaryota</taxon>
        <taxon>Metazoa</taxon>
        <taxon>Ecdysozoa</taxon>
        <taxon>Arthropoda</taxon>
        <taxon>Hexapoda</taxon>
        <taxon>Insecta</taxon>
        <taxon>Pterygota</taxon>
        <taxon>Neoptera</taxon>
        <taxon>Endopterygota</taxon>
        <taxon>Lepidoptera</taxon>
        <taxon>Glossata</taxon>
        <taxon>Ditrysia</taxon>
        <taxon>Zygaenoidea</taxon>
        <taxon>Limacodidae</taxon>
        <taxon>Parasa</taxon>
    </lineage>
</organism>
<keyword evidence="10 16" id="KW-1133">Transmembrane helix</keyword>
<evidence type="ECO:0000256" key="3">
    <source>
        <dbReference type="ARBA" id="ARBA00012944"/>
    </source>
</evidence>
<reference evidence="17" key="1">
    <citation type="submission" date="2016-04" db="EMBL/GenBank/DDBJ databases">
        <title>The complete mitochondrial genome of Parasa consocia.</title>
        <authorList>
            <person name="Liu Q.-N."/>
        </authorList>
    </citation>
    <scope>NUCLEOTIDE SEQUENCE</scope>
</reference>
<dbReference type="GO" id="GO:0008137">
    <property type="term" value="F:NADH dehydrogenase (ubiquinone) activity"/>
    <property type="evidence" value="ECO:0007669"/>
    <property type="project" value="UniProtKB-EC"/>
</dbReference>
<evidence type="ECO:0000256" key="14">
    <source>
        <dbReference type="ARBA" id="ARBA00031019"/>
    </source>
</evidence>
<keyword evidence="5" id="KW-0813">Transport</keyword>
<evidence type="ECO:0000256" key="5">
    <source>
        <dbReference type="ARBA" id="ARBA00022448"/>
    </source>
</evidence>
<sequence>MKLFFSLLLKSLSLKMFFLNHPLSMGFLILIQSLFLSIILGLIIETYWFSYILFLIFLGGLLVLFIYVSSVASNEYFKFKNNMKLYFFLMLLSLFLISFLNNKYMYWMNLFLNYEIFNFNYMTMFNSENTFNLNKLYNNHTFLIMVMMILYLFITLVTVVKITNIFYGPLRSNF</sequence>
<evidence type="ECO:0000256" key="15">
    <source>
        <dbReference type="ARBA" id="ARBA00049551"/>
    </source>
</evidence>
<protein>
    <recommendedName>
        <fullName evidence="4">NADH-ubiquinone oxidoreductase chain 6</fullName>
        <ecNumber evidence="3">7.1.1.2</ecNumber>
    </recommendedName>
    <alternativeName>
        <fullName evidence="14">NADH dehydrogenase subunit 6</fullName>
    </alternativeName>
</protein>
<evidence type="ECO:0000256" key="7">
    <source>
        <dbReference type="ARBA" id="ARBA00022692"/>
    </source>
</evidence>
<evidence type="ECO:0000256" key="12">
    <source>
        <dbReference type="ARBA" id="ARBA00023128"/>
    </source>
</evidence>
<evidence type="ECO:0000256" key="6">
    <source>
        <dbReference type="ARBA" id="ARBA00022660"/>
    </source>
</evidence>
<dbReference type="AlphaFoldDB" id="A0A1X9IRH3"/>
<dbReference type="EC" id="7.1.1.2" evidence="3"/>
<dbReference type="GeneID" id="33127219"/>
<evidence type="ECO:0000256" key="2">
    <source>
        <dbReference type="ARBA" id="ARBA00005698"/>
    </source>
</evidence>
<accession>A0A1X9IRH3</accession>
<feature type="transmembrane region" description="Helical" evidence="16">
    <location>
        <begin position="23"/>
        <end position="44"/>
    </location>
</feature>
<keyword evidence="12 17" id="KW-0496">Mitochondrion</keyword>
<dbReference type="CTD" id="4541"/>
<comment type="subcellular location">
    <subcellularLocation>
        <location evidence="1">Mitochondrion membrane</location>
        <topology evidence="1">Multi-pass membrane protein</topology>
    </subcellularLocation>
</comment>
<evidence type="ECO:0000313" key="17">
    <source>
        <dbReference type="EMBL" id="APH08566.1"/>
    </source>
</evidence>
<keyword evidence="7 16" id="KW-0812">Transmembrane</keyword>
<feature type="transmembrane region" description="Helical" evidence="16">
    <location>
        <begin position="51"/>
        <end position="73"/>
    </location>
</feature>
<dbReference type="InterPro" id="IPR050269">
    <property type="entry name" value="ComplexI_Subunit6"/>
</dbReference>
<feature type="transmembrane region" description="Helical" evidence="16">
    <location>
        <begin position="85"/>
        <end position="102"/>
    </location>
</feature>
<dbReference type="RefSeq" id="YP_009383486.1">
    <property type="nucleotide sequence ID" value="NC_034993.1"/>
</dbReference>
<dbReference type="PANTHER" id="PTHR11435:SF1">
    <property type="entry name" value="NADH-UBIQUINONE OXIDOREDUCTASE CHAIN 6"/>
    <property type="match status" value="1"/>
</dbReference>
<evidence type="ECO:0000256" key="16">
    <source>
        <dbReference type="SAM" id="Phobius"/>
    </source>
</evidence>
<comment type="similarity">
    <text evidence="2">Belongs to the complex I subunit 6 family.</text>
</comment>
<dbReference type="PANTHER" id="PTHR11435">
    <property type="entry name" value="NADH UBIQUINONE OXIDOREDUCTASE SUBUNIT ND6"/>
    <property type="match status" value="1"/>
</dbReference>
<evidence type="ECO:0000256" key="1">
    <source>
        <dbReference type="ARBA" id="ARBA00004225"/>
    </source>
</evidence>
<proteinExistence type="inferred from homology"/>
<evidence type="ECO:0000256" key="9">
    <source>
        <dbReference type="ARBA" id="ARBA00022982"/>
    </source>
</evidence>
<keyword evidence="8" id="KW-1278">Translocase</keyword>
<comment type="catalytic activity">
    <reaction evidence="15">
        <text>a ubiquinone + NADH + 5 H(+)(in) = a ubiquinol + NAD(+) + 4 H(+)(out)</text>
        <dbReference type="Rhea" id="RHEA:29091"/>
        <dbReference type="Rhea" id="RHEA-COMP:9565"/>
        <dbReference type="Rhea" id="RHEA-COMP:9566"/>
        <dbReference type="ChEBI" id="CHEBI:15378"/>
        <dbReference type="ChEBI" id="CHEBI:16389"/>
        <dbReference type="ChEBI" id="CHEBI:17976"/>
        <dbReference type="ChEBI" id="CHEBI:57540"/>
        <dbReference type="ChEBI" id="CHEBI:57945"/>
        <dbReference type="EC" id="7.1.1.2"/>
    </reaction>
</comment>
<keyword evidence="6" id="KW-0679">Respiratory chain</keyword>
<dbReference type="GO" id="GO:0031966">
    <property type="term" value="C:mitochondrial membrane"/>
    <property type="evidence" value="ECO:0007669"/>
    <property type="project" value="UniProtKB-SubCell"/>
</dbReference>
<gene>
    <name evidence="17" type="primary">ND6</name>
</gene>
<evidence type="ECO:0000256" key="13">
    <source>
        <dbReference type="ARBA" id="ARBA00023136"/>
    </source>
</evidence>
<keyword evidence="11" id="KW-0520">NAD</keyword>
<name>A0A1X9IRH3_PARCO</name>
<geneLocation type="mitochondrion" evidence="17"/>
<keyword evidence="13 16" id="KW-0472">Membrane</keyword>
<evidence type="ECO:0000256" key="8">
    <source>
        <dbReference type="ARBA" id="ARBA00022967"/>
    </source>
</evidence>
<feature type="transmembrane region" description="Helical" evidence="16">
    <location>
        <begin position="142"/>
        <end position="167"/>
    </location>
</feature>